<sequence>MALTNAISIIGVLNLCVRSFGFVELAMVSVERVRDYSNLDSEAPEVIEDHRPVEDWPEQGVVEFRNYSTRYREGLDLVLNGLSFRAQPKQKVGIVGRTGAGKSSLTLALFRIIESASGQILLDGEDISKYGLFDLRSRLSIIPQDPVLFAGTIRENLDPFGRYSDDEIWRALDNAHLGDTIRSKDERLEFEI</sequence>
<gene>
    <name evidence="1" type="ORF">FBU59_007218</name>
</gene>
<dbReference type="EMBL" id="JANBPW010006797">
    <property type="protein sequence ID" value="KAJ1927461.1"/>
    <property type="molecule type" value="Genomic_DNA"/>
</dbReference>
<evidence type="ECO:0000313" key="2">
    <source>
        <dbReference type="Proteomes" id="UP001150603"/>
    </source>
</evidence>
<protein>
    <submittedName>
        <fullName evidence="1">Uncharacterized protein</fullName>
    </submittedName>
</protein>
<name>A0ACC1IXY7_9FUNG</name>
<dbReference type="Proteomes" id="UP001150603">
    <property type="component" value="Unassembled WGS sequence"/>
</dbReference>
<accession>A0ACC1IXY7</accession>
<organism evidence="1 2">
    <name type="scientific">Linderina macrospora</name>
    <dbReference type="NCBI Taxonomy" id="4868"/>
    <lineage>
        <taxon>Eukaryota</taxon>
        <taxon>Fungi</taxon>
        <taxon>Fungi incertae sedis</taxon>
        <taxon>Zoopagomycota</taxon>
        <taxon>Kickxellomycotina</taxon>
        <taxon>Kickxellomycetes</taxon>
        <taxon>Kickxellales</taxon>
        <taxon>Kickxellaceae</taxon>
        <taxon>Linderina</taxon>
    </lineage>
</organism>
<evidence type="ECO:0000313" key="1">
    <source>
        <dbReference type="EMBL" id="KAJ1927461.1"/>
    </source>
</evidence>
<reference evidence="1" key="1">
    <citation type="submission" date="2022-07" db="EMBL/GenBank/DDBJ databases">
        <title>Phylogenomic reconstructions and comparative analyses of Kickxellomycotina fungi.</title>
        <authorList>
            <person name="Reynolds N.K."/>
            <person name="Stajich J.E."/>
            <person name="Barry K."/>
            <person name="Grigoriev I.V."/>
            <person name="Crous P."/>
            <person name="Smith M.E."/>
        </authorList>
    </citation>
    <scope>NUCLEOTIDE SEQUENCE</scope>
    <source>
        <strain evidence="1">NRRL 5244</strain>
    </source>
</reference>
<feature type="non-terminal residue" evidence="1">
    <location>
        <position position="192"/>
    </location>
</feature>
<proteinExistence type="predicted"/>
<comment type="caution">
    <text evidence="1">The sequence shown here is derived from an EMBL/GenBank/DDBJ whole genome shotgun (WGS) entry which is preliminary data.</text>
</comment>
<keyword evidence="2" id="KW-1185">Reference proteome</keyword>